<proteinExistence type="predicted"/>
<evidence type="ECO:0000313" key="1">
    <source>
        <dbReference type="EMBL" id="GBO16536.1"/>
    </source>
</evidence>
<dbReference type="GO" id="GO:0003676">
    <property type="term" value="F:nucleic acid binding"/>
    <property type="evidence" value="ECO:0007669"/>
    <property type="project" value="InterPro"/>
</dbReference>
<name>A0A4Y2UXP9_ARAVE</name>
<accession>A0A4Y2UXP9</accession>
<dbReference type="AlphaFoldDB" id="A0A4Y2UXP9"/>
<dbReference type="OrthoDB" id="6469553at2759"/>
<organism evidence="1 2">
    <name type="scientific">Araneus ventricosus</name>
    <name type="common">Orbweaver spider</name>
    <name type="synonym">Epeira ventricosa</name>
    <dbReference type="NCBI Taxonomy" id="182803"/>
    <lineage>
        <taxon>Eukaryota</taxon>
        <taxon>Metazoa</taxon>
        <taxon>Ecdysozoa</taxon>
        <taxon>Arthropoda</taxon>
        <taxon>Chelicerata</taxon>
        <taxon>Arachnida</taxon>
        <taxon>Araneae</taxon>
        <taxon>Araneomorphae</taxon>
        <taxon>Entelegynae</taxon>
        <taxon>Araneoidea</taxon>
        <taxon>Araneidae</taxon>
        <taxon>Araneus</taxon>
    </lineage>
</organism>
<dbReference type="Proteomes" id="UP000499080">
    <property type="component" value="Unassembled WGS sequence"/>
</dbReference>
<keyword evidence="2" id="KW-1185">Reference proteome</keyword>
<comment type="caution">
    <text evidence="1">The sequence shown here is derived from an EMBL/GenBank/DDBJ whole genome shotgun (WGS) entry which is preliminary data.</text>
</comment>
<dbReference type="InterPro" id="IPR036397">
    <property type="entry name" value="RNaseH_sf"/>
</dbReference>
<dbReference type="EMBL" id="BGPR01040427">
    <property type="protein sequence ID" value="GBO16536.1"/>
    <property type="molecule type" value="Genomic_DNA"/>
</dbReference>
<dbReference type="Gene3D" id="3.30.420.10">
    <property type="entry name" value="Ribonuclease H-like superfamily/Ribonuclease H"/>
    <property type="match status" value="1"/>
</dbReference>
<protein>
    <submittedName>
        <fullName evidence="1">Uncharacterized protein</fullName>
    </submittedName>
</protein>
<gene>
    <name evidence="1" type="ORF">AVEN_215786_1</name>
</gene>
<sequence>MPSSIILWMKRRRILHKHELLLCSSCRCCNNKAVGKIVLAEPAELLCSCRRIKSYEADEKRSNVSMCPMTGTQRFVQLLQVPRSNGGDVTWPWNILWSDDSHFCINGHVNTHNCRIWAAENPHAIQEQPLHTDKVTDDAPLHIDRHVKQSLRQHFTGDQPSFSKSMASSFAGYHPLRSLKDNTYRKRPASQPHLKDSIRRHILDIPADSLSLAAENMVLLLEHIAEHEAGYIEQF</sequence>
<evidence type="ECO:0000313" key="2">
    <source>
        <dbReference type="Proteomes" id="UP000499080"/>
    </source>
</evidence>
<reference evidence="1 2" key="1">
    <citation type="journal article" date="2019" name="Sci. Rep.">
        <title>Orb-weaving spider Araneus ventricosus genome elucidates the spidroin gene catalogue.</title>
        <authorList>
            <person name="Kono N."/>
            <person name="Nakamura H."/>
            <person name="Ohtoshi R."/>
            <person name="Moran D.A.P."/>
            <person name="Shinohara A."/>
            <person name="Yoshida Y."/>
            <person name="Fujiwara M."/>
            <person name="Mori M."/>
            <person name="Tomita M."/>
            <person name="Arakawa K."/>
        </authorList>
    </citation>
    <scope>NUCLEOTIDE SEQUENCE [LARGE SCALE GENOMIC DNA]</scope>
</reference>